<sequence length="312" mass="36989">MQKIKLKMEKDVTIRQAYEEFIRRCKVKNYSPYTLKYYENNINVFGLFCDLDSPITIIDEDLINQYVLHLQEQNIKDYTVSSYMKAIRAVLYFFMQKDYIEDFKVTIPKADRELKEIYTDTELKILLKKPNLKKSSFVEYRTWVMINYLIATGQRLKNLQYLKAKDLDFENKVVKLSHTKNRKQTLLPLSNSIIEVLSEYLKYRKGKPDDYVFCKITGEQLGKTGIEQAIVHYSHKRGVDKTSVHLYRHTYAKKYLLNGGDLARLQRLLCHADISTTKDYLNLIIDDLQLDYDSLNPHEQMTKYNKRLNIAK</sequence>
<keyword evidence="2" id="KW-1185">Reference proteome</keyword>
<accession>A0ACD1A8A3</accession>
<dbReference type="Proteomes" id="UP000594014">
    <property type="component" value="Chromosome"/>
</dbReference>
<gene>
    <name evidence="1" type="ORF">FRZ06_04155</name>
</gene>
<organism evidence="1 2">
    <name type="scientific">Anoxybacterium hadale</name>
    <dbReference type="NCBI Taxonomy" id="3408580"/>
    <lineage>
        <taxon>Bacteria</taxon>
        <taxon>Bacillati</taxon>
        <taxon>Bacillota</taxon>
        <taxon>Clostridia</taxon>
        <taxon>Peptostreptococcales</taxon>
        <taxon>Anaerovoracaceae</taxon>
        <taxon>Anoxybacterium</taxon>
    </lineage>
</organism>
<protein>
    <submittedName>
        <fullName evidence="1">Tyrosine-type recombinase/integrase</fullName>
    </submittedName>
</protein>
<proteinExistence type="predicted"/>
<evidence type="ECO:0000313" key="1">
    <source>
        <dbReference type="EMBL" id="QOX62594.1"/>
    </source>
</evidence>
<reference evidence="1" key="1">
    <citation type="submission" date="2019-08" db="EMBL/GenBank/DDBJ databases">
        <title>Genome sequence of Clostridiales bacterium MT110.</title>
        <authorList>
            <person name="Cao J."/>
        </authorList>
    </citation>
    <scope>NUCLEOTIDE SEQUENCE</scope>
    <source>
        <strain evidence="1">MT110</strain>
    </source>
</reference>
<dbReference type="EMBL" id="CP042469">
    <property type="protein sequence ID" value="QOX62594.1"/>
    <property type="molecule type" value="Genomic_DNA"/>
</dbReference>
<evidence type="ECO:0000313" key="2">
    <source>
        <dbReference type="Proteomes" id="UP000594014"/>
    </source>
</evidence>
<name>A0ACD1A8A3_9FIRM</name>